<gene>
    <name evidence="4" type="ORF">PXEA_LOCUS10138</name>
</gene>
<evidence type="ECO:0000313" key="4">
    <source>
        <dbReference type="EMBL" id="VEL16698.1"/>
    </source>
</evidence>
<dbReference type="EMBL" id="CAAALY010029537">
    <property type="protein sequence ID" value="VEL16698.1"/>
    <property type="molecule type" value="Genomic_DNA"/>
</dbReference>
<evidence type="ECO:0008006" key="6">
    <source>
        <dbReference type="Google" id="ProtNLM"/>
    </source>
</evidence>
<dbReference type="InterPro" id="IPR042081">
    <property type="entry name" value="RNA_2'-PTrans_C"/>
</dbReference>
<dbReference type="PANTHER" id="PTHR12684">
    <property type="entry name" value="PUTATIVE PHOSPHOTRANSFERASE"/>
    <property type="match status" value="1"/>
</dbReference>
<reference evidence="4" key="1">
    <citation type="submission" date="2018-11" db="EMBL/GenBank/DDBJ databases">
        <authorList>
            <consortium name="Pathogen Informatics"/>
        </authorList>
    </citation>
    <scope>NUCLEOTIDE SEQUENCE</scope>
</reference>
<dbReference type="InterPro" id="IPR002745">
    <property type="entry name" value="Ptrans_KptA/Tpt1"/>
</dbReference>
<dbReference type="Pfam" id="PF01885">
    <property type="entry name" value="PTS_2-RNA"/>
    <property type="match status" value="1"/>
</dbReference>
<evidence type="ECO:0000256" key="1">
    <source>
        <dbReference type="ARBA" id="ARBA00009836"/>
    </source>
</evidence>
<comment type="similarity">
    <text evidence="1">Belongs to the KptA/TPT1 family.</text>
</comment>
<name>A0A448WP25_9PLAT</name>
<dbReference type="AlphaFoldDB" id="A0A448WP25"/>
<dbReference type="Proteomes" id="UP000784294">
    <property type="component" value="Unassembled WGS sequence"/>
</dbReference>
<evidence type="ECO:0000256" key="2">
    <source>
        <dbReference type="ARBA" id="ARBA00022679"/>
    </source>
</evidence>
<keyword evidence="3" id="KW-0520">NAD</keyword>
<comment type="caution">
    <text evidence="4">The sequence shown here is derived from an EMBL/GenBank/DDBJ whole genome shotgun (WGS) entry which is preliminary data.</text>
</comment>
<sequence length="171" mass="18626">MFRGLRRLECSIRANLLHAVSYEMKVPSRMAFHEAHRNPATLHCLGGGRLGGLPEVLLPTGLADSLALSHSSSFSSQVDASCLRPILDAQEFPRVAHGTYYKNWEKICKEGLSRMGRTHIHFAPGEVGEEGVISGMRGSAEIIIYIDLKKALAGTSNWLCMLCGRCGTGLS</sequence>
<dbReference type="SUPFAM" id="SSF56399">
    <property type="entry name" value="ADP-ribosylation"/>
    <property type="match status" value="1"/>
</dbReference>
<evidence type="ECO:0000256" key="3">
    <source>
        <dbReference type="ARBA" id="ARBA00023027"/>
    </source>
</evidence>
<protein>
    <recommendedName>
        <fullName evidence="6">2'-phosphotransferase</fullName>
    </recommendedName>
</protein>
<dbReference type="GO" id="GO:0006388">
    <property type="term" value="P:tRNA splicing, via endonucleolytic cleavage and ligation"/>
    <property type="evidence" value="ECO:0007669"/>
    <property type="project" value="TreeGrafter"/>
</dbReference>
<organism evidence="4 5">
    <name type="scientific">Protopolystoma xenopodis</name>
    <dbReference type="NCBI Taxonomy" id="117903"/>
    <lineage>
        <taxon>Eukaryota</taxon>
        <taxon>Metazoa</taxon>
        <taxon>Spiralia</taxon>
        <taxon>Lophotrochozoa</taxon>
        <taxon>Platyhelminthes</taxon>
        <taxon>Monogenea</taxon>
        <taxon>Polyopisthocotylea</taxon>
        <taxon>Polystomatidea</taxon>
        <taxon>Polystomatidae</taxon>
        <taxon>Protopolystoma</taxon>
    </lineage>
</organism>
<keyword evidence="2" id="KW-0808">Transferase</keyword>
<accession>A0A448WP25</accession>
<dbReference type="PANTHER" id="PTHR12684:SF2">
    <property type="entry name" value="TRNA 2'-PHOSPHOTRANSFERASE 1"/>
    <property type="match status" value="1"/>
</dbReference>
<dbReference type="OrthoDB" id="419694at2759"/>
<keyword evidence="5" id="KW-1185">Reference proteome</keyword>
<dbReference type="Gene3D" id="3.20.170.30">
    <property type="match status" value="1"/>
</dbReference>
<evidence type="ECO:0000313" key="5">
    <source>
        <dbReference type="Proteomes" id="UP000784294"/>
    </source>
</evidence>
<dbReference type="GO" id="GO:0000215">
    <property type="term" value="F:tRNA 2'-phosphotransferase activity"/>
    <property type="evidence" value="ECO:0007669"/>
    <property type="project" value="TreeGrafter"/>
</dbReference>
<proteinExistence type="inferred from homology"/>